<dbReference type="AlphaFoldDB" id="A0A0A3B849"/>
<evidence type="ECO:0000313" key="2">
    <source>
        <dbReference type="Proteomes" id="UP000030380"/>
    </source>
</evidence>
<name>A0A0A3B849_9PAST</name>
<dbReference type="PANTHER" id="PTHR35145:SF1">
    <property type="entry name" value="CYTOPLASMIC PROTEIN"/>
    <property type="match status" value="1"/>
</dbReference>
<dbReference type="RefSeq" id="WP_034616589.1">
    <property type="nucleotide sequence ID" value="NZ_JSUM01000014.1"/>
</dbReference>
<protein>
    <recommendedName>
        <fullName evidence="3">MmcQ protein</fullName>
    </recommendedName>
</protein>
<evidence type="ECO:0000313" key="1">
    <source>
        <dbReference type="EMBL" id="KGQ69759.1"/>
    </source>
</evidence>
<reference evidence="1 2" key="1">
    <citation type="submission" date="2014-11" db="EMBL/GenBank/DDBJ databases">
        <title>Draft genome sequence of Chelonobacter oris 1662T, associated with respiratory disease in Hermann's Tortoises.</title>
        <authorList>
            <person name="Kudirkiene E."/>
            <person name="Hansen M.J."/>
            <person name="Bojesen A.M."/>
        </authorList>
    </citation>
    <scope>NUCLEOTIDE SEQUENCE [LARGE SCALE GENOMIC DNA]</scope>
    <source>
        <strain evidence="1 2">1662</strain>
    </source>
</reference>
<dbReference type="Proteomes" id="UP000030380">
    <property type="component" value="Unassembled WGS sequence"/>
</dbReference>
<evidence type="ECO:0008006" key="3">
    <source>
        <dbReference type="Google" id="ProtNLM"/>
    </source>
</evidence>
<dbReference type="InterPro" id="IPR007351">
    <property type="entry name" value="YjbR"/>
</dbReference>
<proteinExistence type="predicted"/>
<dbReference type="Gene3D" id="3.90.1150.30">
    <property type="match status" value="1"/>
</dbReference>
<dbReference type="InterPro" id="IPR058532">
    <property type="entry name" value="YjbR/MT2646/Rv2570-like"/>
</dbReference>
<comment type="caution">
    <text evidence="1">The sequence shown here is derived from an EMBL/GenBank/DDBJ whole genome shotgun (WGS) entry which is preliminary data.</text>
</comment>
<dbReference type="SUPFAM" id="SSF142906">
    <property type="entry name" value="YjbR-like"/>
    <property type="match status" value="1"/>
</dbReference>
<dbReference type="PANTHER" id="PTHR35145">
    <property type="entry name" value="CYTOPLASMIC PROTEIN-RELATED"/>
    <property type="match status" value="1"/>
</dbReference>
<dbReference type="Pfam" id="PF04237">
    <property type="entry name" value="YjbR"/>
    <property type="match status" value="1"/>
</dbReference>
<sequence>MLSRTALLEYIASNYAVEAEYPWKKFPRYAVFRHLGSRKWFCLIADVDKQKIGLNGDGKIDLLNLKCPPELIDSLRQAKGFLPAYHMNKTHWLSIVLDGSVPYSEIFELLDISFRLTQ</sequence>
<dbReference type="STRING" id="505317.OA57_08945"/>
<dbReference type="OrthoDB" id="3194910at2"/>
<gene>
    <name evidence="1" type="ORF">OA57_08945</name>
</gene>
<keyword evidence="2" id="KW-1185">Reference proteome</keyword>
<organism evidence="1 2">
    <name type="scientific">Chelonobacter oris</name>
    <dbReference type="NCBI Taxonomy" id="505317"/>
    <lineage>
        <taxon>Bacteria</taxon>
        <taxon>Pseudomonadati</taxon>
        <taxon>Pseudomonadota</taxon>
        <taxon>Gammaproteobacteria</taxon>
        <taxon>Pasteurellales</taxon>
        <taxon>Pasteurellaceae</taxon>
        <taxon>Chelonobacter</taxon>
    </lineage>
</organism>
<dbReference type="EMBL" id="JSUM01000014">
    <property type="protein sequence ID" value="KGQ69759.1"/>
    <property type="molecule type" value="Genomic_DNA"/>
</dbReference>
<dbReference type="InterPro" id="IPR038056">
    <property type="entry name" value="YjbR-like_sf"/>
</dbReference>
<accession>A0A0A3B849</accession>